<evidence type="ECO:0000259" key="2">
    <source>
        <dbReference type="Pfam" id="PF08242"/>
    </source>
</evidence>
<dbReference type="EMBL" id="BLJE01000001">
    <property type="protein sequence ID" value="GFE63683.1"/>
    <property type="molecule type" value="Genomic_DNA"/>
</dbReference>
<dbReference type="Gene3D" id="3.40.50.150">
    <property type="entry name" value="Vaccinia Virus protein VP39"/>
    <property type="match status" value="1"/>
</dbReference>
<dbReference type="Proteomes" id="UP000436822">
    <property type="component" value="Unassembled WGS sequence"/>
</dbReference>
<proteinExistence type="predicted"/>
<feature type="compositionally biased region" description="Basic and acidic residues" evidence="1">
    <location>
        <begin position="1"/>
        <end position="22"/>
    </location>
</feature>
<dbReference type="OrthoDB" id="649979at2"/>
<dbReference type="SUPFAM" id="SSF53335">
    <property type="entry name" value="S-adenosyl-L-methionine-dependent methyltransferases"/>
    <property type="match status" value="1"/>
</dbReference>
<keyword evidence="4" id="KW-1185">Reference proteome</keyword>
<evidence type="ECO:0000313" key="3">
    <source>
        <dbReference type="EMBL" id="GFE63683.1"/>
    </source>
</evidence>
<dbReference type="InterPro" id="IPR029063">
    <property type="entry name" value="SAM-dependent_MTases_sf"/>
</dbReference>
<name>A0A6N6JBN1_9RHOB</name>
<dbReference type="RefSeq" id="WP_159804595.1">
    <property type="nucleotide sequence ID" value="NZ_BLJE01000001.1"/>
</dbReference>
<feature type="region of interest" description="Disordered" evidence="1">
    <location>
        <begin position="1"/>
        <end position="27"/>
    </location>
</feature>
<dbReference type="InterPro" id="IPR013217">
    <property type="entry name" value="Methyltransf_12"/>
</dbReference>
<sequence length="399" mass="41983">MTDQDAHEPLPFPDRDPADEPARLQVTSPSHPLEVDHFLFKGRRDWSQGVRILVAGGGTGDALIQMAQVLTTAGKPYEIIYLDTAINARAIAEARAAARGLTGVRFETGSLLDAARFDLFDYIDCAGVLHHLADPQAGIDALAGALASGGGIGLSVAAPFGREGVLALQKAFAETIPQGDPVKRLAAARAVFARIPQRHAVLSNPHLRAQIATDAGFYDLLLKGPDQPFAMDQLMEALTAAGLAATGLPQAHLYDLARFFPEDLEDISPVAAMALAEKLDGTIRSHALYATHAGLAEGRVAQGLDAADVPHLRGASGLNLAKMVAAKGALSIALSGARTVLPVPASAAPILAGITGHKTLGQLREAVGLDTVSWGPLWSTLHRDLTRFGLLRYSRLLVS</sequence>
<evidence type="ECO:0000313" key="4">
    <source>
        <dbReference type="Proteomes" id="UP000436822"/>
    </source>
</evidence>
<evidence type="ECO:0000256" key="1">
    <source>
        <dbReference type="SAM" id="MobiDB-lite"/>
    </source>
</evidence>
<accession>A0A6N6JBN1</accession>
<feature type="domain" description="Methyltransferase type 12" evidence="2">
    <location>
        <begin position="55"/>
        <end position="151"/>
    </location>
</feature>
<comment type="caution">
    <text evidence="3">The sequence shown here is derived from an EMBL/GenBank/DDBJ whole genome shotgun (WGS) entry which is preliminary data.</text>
</comment>
<dbReference type="Pfam" id="PF08242">
    <property type="entry name" value="Methyltransf_12"/>
    <property type="match status" value="1"/>
</dbReference>
<reference evidence="3 4" key="1">
    <citation type="submission" date="2019-12" db="EMBL/GenBank/DDBJ databases">
        <title>Litoreibacter badius sp. nov., a novel bacteriochlorophyll a-containing bacterium in the genus Litoreibacter.</title>
        <authorList>
            <person name="Kanamuro M."/>
            <person name="Takabe Y."/>
            <person name="Mori K."/>
            <person name="Takaichi S."/>
            <person name="Hanada S."/>
        </authorList>
    </citation>
    <scope>NUCLEOTIDE SEQUENCE [LARGE SCALE GENOMIC DNA]</scope>
    <source>
        <strain evidence="3 4">K6</strain>
    </source>
</reference>
<dbReference type="AlphaFoldDB" id="A0A6N6JBN1"/>
<gene>
    <name evidence="3" type="ORF">KIN_07570</name>
</gene>
<protein>
    <recommendedName>
        <fullName evidence="2">Methyltransferase type 12 domain-containing protein</fullName>
    </recommendedName>
</protein>
<organism evidence="3 4">
    <name type="scientific">Litoreibacter roseus</name>
    <dbReference type="NCBI Taxonomy" id="2601869"/>
    <lineage>
        <taxon>Bacteria</taxon>
        <taxon>Pseudomonadati</taxon>
        <taxon>Pseudomonadota</taxon>
        <taxon>Alphaproteobacteria</taxon>
        <taxon>Rhodobacterales</taxon>
        <taxon>Roseobacteraceae</taxon>
        <taxon>Litoreibacter</taxon>
    </lineage>
</organism>